<gene>
    <name evidence="2" type="ORF">HMPREF9451_00882</name>
</gene>
<reference evidence="2 3" key="1">
    <citation type="submission" date="2012-08" db="EMBL/GenBank/DDBJ databases">
        <title>The Genome Sequence of Slackia piriformis YIT 12062.</title>
        <authorList>
            <consortium name="The Broad Institute Genome Sequencing Platform"/>
            <person name="Earl A."/>
            <person name="Ward D."/>
            <person name="Feldgarden M."/>
            <person name="Gevers D."/>
            <person name="Morotomi M."/>
            <person name="Walker B."/>
            <person name="Young S.K."/>
            <person name="Zeng Q."/>
            <person name="Gargeya S."/>
            <person name="Fitzgerald M."/>
            <person name="Haas B."/>
            <person name="Abouelleil A."/>
            <person name="Alvarado L."/>
            <person name="Arachchi H.M."/>
            <person name="Berlin A.M."/>
            <person name="Chapman S.B."/>
            <person name="Goldberg J."/>
            <person name="Griggs A."/>
            <person name="Gujja S."/>
            <person name="Hansen M."/>
            <person name="Howarth C."/>
            <person name="Imamovic A."/>
            <person name="Larimer J."/>
            <person name="McCowen C."/>
            <person name="Montmayeur A."/>
            <person name="Murphy C."/>
            <person name="Neiman D."/>
            <person name="Pearson M."/>
            <person name="Priest M."/>
            <person name="Roberts A."/>
            <person name="Saif S."/>
            <person name="Shea T."/>
            <person name="Sisk P."/>
            <person name="Sykes S."/>
            <person name="Wortman J."/>
            <person name="Nusbaum C."/>
            <person name="Birren B."/>
        </authorList>
    </citation>
    <scope>NUCLEOTIDE SEQUENCE [LARGE SCALE GENOMIC DNA]</scope>
    <source>
        <strain evidence="2 3">YIT 12062</strain>
    </source>
</reference>
<dbReference type="InParanoid" id="K0YL01"/>
<protein>
    <recommendedName>
        <fullName evidence="4">Glycosyltransferase RgtA/B/C/D-like domain-containing protein</fullName>
    </recommendedName>
</protein>
<name>K0YL01_9ACTN</name>
<dbReference type="HOGENOM" id="CLU_885359_0_0_11"/>
<dbReference type="InterPro" id="IPR046062">
    <property type="entry name" value="DUF6020"/>
</dbReference>
<feature type="transmembrane region" description="Helical" evidence="1">
    <location>
        <begin position="16"/>
        <end position="43"/>
    </location>
</feature>
<dbReference type="OrthoDB" id="3223943at2"/>
<keyword evidence="1" id="KW-0812">Transmembrane</keyword>
<evidence type="ECO:0000313" key="2">
    <source>
        <dbReference type="EMBL" id="EJZ84166.1"/>
    </source>
</evidence>
<proteinExistence type="predicted"/>
<keyword evidence="1" id="KW-1133">Transmembrane helix</keyword>
<organism evidence="2 3">
    <name type="scientific">Slackia piriformis YIT 12062</name>
    <dbReference type="NCBI Taxonomy" id="742818"/>
    <lineage>
        <taxon>Bacteria</taxon>
        <taxon>Bacillati</taxon>
        <taxon>Actinomycetota</taxon>
        <taxon>Coriobacteriia</taxon>
        <taxon>Eggerthellales</taxon>
        <taxon>Eggerthellaceae</taxon>
        <taxon>Slackia</taxon>
    </lineage>
</organism>
<evidence type="ECO:0000313" key="3">
    <source>
        <dbReference type="Proteomes" id="UP000006069"/>
    </source>
</evidence>
<comment type="caution">
    <text evidence="2">The sequence shown here is derived from an EMBL/GenBank/DDBJ whole genome shotgun (WGS) entry which is preliminary data.</text>
</comment>
<dbReference type="AlphaFoldDB" id="K0YL01"/>
<dbReference type="PATRIC" id="fig|742818.3.peg.935"/>
<dbReference type="EMBL" id="ADMD01000006">
    <property type="protein sequence ID" value="EJZ84166.1"/>
    <property type="molecule type" value="Genomic_DNA"/>
</dbReference>
<accession>K0YL01</accession>
<evidence type="ECO:0000256" key="1">
    <source>
        <dbReference type="SAM" id="Phobius"/>
    </source>
</evidence>
<keyword evidence="3" id="KW-1185">Reference proteome</keyword>
<feature type="transmembrane region" description="Helical" evidence="1">
    <location>
        <begin position="252"/>
        <end position="271"/>
    </location>
</feature>
<sequence length="314" mass="35011">MRNNPPREFFRSKRDVAIFVVAGLLCCILRNNGMIAVCTSLLLLAITLREYLKQIAPLCVAIAITSWLALGLTSSVAGAQPGHFSESIGVALQQIARTASESGHITAEQEEFIDQIIPYEKLPELYLPNSANPIKFDPEFNDEFLESHKMDFLVVWFEMGMQNPESFARAWCAQTEAFWNIDTATWYACEPGYPVDGEENYYQNKLDPYVEAESVSTATNLSISMFFPLFSMGSLAWITLFILLIKLLSKDFKSAACLTPFVTLWATYLVAAPASDFRYLLPLHVSLPLLLLILVSSSGVPMQTESNYTKAADS</sequence>
<dbReference type="Proteomes" id="UP000006069">
    <property type="component" value="Unassembled WGS sequence"/>
</dbReference>
<feature type="transmembrane region" description="Helical" evidence="1">
    <location>
        <begin position="225"/>
        <end position="245"/>
    </location>
</feature>
<feature type="transmembrane region" description="Helical" evidence="1">
    <location>
        <begin position="277"/>
        <end position="295"/>
    </location>
</feature>
<dbReference type="Pfam" id="PF19484">
    <property type="entry name" value="DUF6020"/>
    <property type="match status" value="1"/>
</dbReference>
<keyword evidence="1" id="KW-0472">Membrane</keyword>
<feature type="transmembrane region" description="Helical" evidence="1">
    <location>
        <begin position="55"/>
        <end position="77"/>
    </location>
</feature>
<evidence type="ECO:0008006" key="4">
    <source>
        <dbReference type="Google" id="ProtNLM"/>
    </source>
</evidence>
<dbReference type="RefSeq" id="WP_009139096.1">
    <property type="nucleotide sequence ID" value="NZ_JH815198.1"/>
</dbReference>